<accession>A0A914X939</accession>
<evidence type="ECO:0000313" key="1">
    <source>
        <dbReference type="Proteomes" id="UP000887566"/>
    </source>
</evidence>
<sequence>MTVSLVATDMLHLTLTKSCFDLLTKLGDLFQKAAQQKSPPMTKALPGKSPYLVLNETGIVMSVFGSDSLKVDGASTKDGAEAKFGEPVAVEFSTASHSHMAEDELDAAFLKLQNIPDAKLNLRLSSMNAVREVNVSRAETRVFALPVQSSAGEQWQLVSHVESEYGRKLVTLRSIVRVINHLSMPIEVHSLIDTNLELCGQAEPESSVNLPLPMIYTPTGEFFFRPAGDQ</sequence>
<dbReference type="Proteomes" id="UP000887566">
    <property type="component" value="Unplaced"/>
</dbReference>
<reference evidence="2" key="1">
    <citation type="submission" date="2022-11" db="UniProtKB">
        <authorList>
            <consortium name="WormBaseParasite"/>
        </authorList>
    </citation>
    <scope>IDENTIFICATION</scope>
</reference>
<proteinExistence type="predicted"/>
<dbReference type="WBParaSite" id="PSAMB.scaffold692size43642.g7967.t1">
    <property type="protein sequence ID" value="PSAMB.scaffold692size43642.g7967.t1"/>
    <property type="gene ID" value="PSAMB.scaffold692size43642.g7967"/>
</dbReference>
<protein>
    <submittedName>
        <fullName evidence="2">Uncharacterized protein</fullName>
    </submittedName>
</protein>
<organism evidence="1 2">
    <name type="scientific">Plectus sambesii</name>
    <dbReference type="NCBI Taxonomy" id="2011161"/>
    <lineage>
        <taxon>Eukaryota</taxon>
        <taxon>Metazoa</taxon>
        <taxon>Ecdysozoa</taxon>
        <taxon>Nematoda</taxon>
        <taxon>Chromadorea</taxon>
        <taxon>Plectida</taxon>
        <taxon>Plectina</taxon>
        <taxon>Plectoidea</taxon>
        <taxon>Plectidae</taxon>
        <taxon>Plectus</taxon>
    </lineage>
</organism>
<dbReference type="AlphaFoldDB" id="A0A914X939"/>
<keyword evidence="1" id="KW-1185">Reference proteome</keyword>
<name>A0A914X939_9BILA</name>
<evidence type="ECO:0000313" key="2">
    <source>
        <dbReference type="WBParaSite" id="PSAMB.scaffold692size43642.g7967.t1"/>
    </source>
</evidence>